<dbReference type="Proteomes" id="UP001516588">
    <property type="component" value="Unassembled WGS sequence"/>
</dbReference>
<evidence type="ECO:0000313" key="6">
    <source>
        <dbReference type="EMBL" id="MBE5035149.1"/>
    </source>
</evidence>
<keyword evidence="2" id="KW-0805">Transcription regulation</keyword>
<evidence type="ECO:0000256" key="3">
    <source>
        <dbReference type="ARBA" id="ARBA00023125"/>
    </source>
</evidence>
<dbReference type="SUPFAM" id="SSF46785">
    <property type="entry name" value="Winged helix' DNA-binding domain"/>
    <property type="match status" value="1"/>
</dbReference>
<dbReference type="PRINTS" id="PR00039">
    <property type="entry name" value="HTHLYSR"/>
</dbReference>
<dbReference type="PANTHER" id="PTHR30126:SF39">
    <property type="entry name" value="HTH-TYPE TRANSCRIPTIONAL REGULATOR CYSL"/>
    <property type="match status" value="1"/>
</dbReference>
<evidence type="ECO:0000256" key="1">
    <source>
        <dbReference type="ARBA" id="ARBA00009437"/>
    </source>
</evidence>
<dbReference type="PROSITE" id="PS50931">
    <property type="entry name" value="HTH_LYSR"/>
    <property type="match status" value="1"/>
</dbReference>
<evidence type="ECO:0000259" key="5">
    <source>
        <dbReference type="PROSITE" id="PS50931"/>
    </source>
</evidence>
<evidence type="ECO:0000313" key="7">
    <source>
        <dbReference type="Proteomes" id="UP001516588"/>
    </source>
</evidence>
<comment type="similarity">
    <text evidence="1">Belongs to the LysR transcriptional regulatory family.</text>
</comment>
<organism evidence="6 7">
    <name type="scientific">Gallibacter intestinalis</name>
    <dbReference type="NCBI Taxonomy" id="2779356"/>
    <lineage>
        <taxon>Bacteria</taxon>
        <taxon>Bacillati</taxon>
        <taxon>Bacillota</taxon>
        <taxon>Clostridia</taxon>
        <taxon>Eubacteriales</taxon>
        <taxon>Eubacteriaceae</taxon>
        <taxon>Gallibacter</taxon>
    </lineage>
</organism>
<accession>A0ABR9QW94</accession>
<keyword evidence="3" id="KW-0238">DNA-binding</keyword>
<keyword evidence="7" id="KW-1185">Reference proteome</keyword>
<dbReference type="Pfam" id="PF03466">
    <property type="entry name" value="LysR_substrate"/>
    <property type="match status" value="1"/>
</dbReference>
<evidence type="ECO:0000256" key="2">
    <source>
        <dbReference type="ARBA" id="ARBA00023015"/>
    </source>
</evidence>
<dbReference type="InterPro" id="IPR005119">
    <property type="entry name" value="LysR_subst-bd"/>
</dbReference>
<evidence type="ECO:0000256" key="4">
    <source>
        <dbReference type="ARBA" id="ARBA00023163"/>
    </source>
</evidence>
<keyword evidence="4" id="KW-0804">Transcription</keyword>
<dbReference type="Gene3D" id="3.40.190.10">
    <property type="entry name" value="Periplasmic binding protein-like II"/>
    <property type="match status" value="2"/>
</dbReference>
<proteinExistence type="inferred from homology"/>
<feature type="domain" description="HTH lysR-type" evidence="5">
    <location>
        <begin position="1"/>
        <end position="58"/>
    </location>
</feature>
<dbReference type="InterPro" id="IPR036388">
    <property type="entry name" value="WH-like_DNA-bd_sf"/>
</dbReference>
<dbReference type="InterPro" id="IPR000847">
    <property type="entry name" value="LysR_HTH_N"/>
</dbReference>
<dbReference type="RefSeq" id="WP_226384813.1">
    <property type="nucleotide sequence ID" value="NZ_JADCKA010000002.1"/>
</dbReference>
<dbReference type="InterPro" id="IPR036390">
    <property type="entry name" value="WH_DNA-bd_sf"/>
</dbReference>
<reference evidence="6 7" key="1">
    <citation type="submission" date="2020-10" db="EMBL/GenBank/DDBJ databases">
        <title>ChiBAC.</title>
        <authorList>
            <person name="Zenner C."/>
            <person name="Hitch T.C.A."/>
            <person name="Clavel T."/>
        </authorList>
    </citation>
    <scope>NUCLEOTIDE SEQUENCE [LARGE SCALE GENOMIC DNA]</scope>
    <source>
        <strain evidence="6 7">DSM 108706</strain>
    </source>
</reference>
<dbReference type="EMBL" id="JADCKA010000002">
    <property type="protein sequence ID" value="MBE5035149.1"/>
    <property type="molecule type" value="Genomic_DNA"/>
</dbReference>
<comment type="caution">
    <text evidence="6">The sequence shown here is derived from an EMBL/GenBank/DDBJ whole genome shotgun (WGS) entry which is preliminary data.</text>
</comment>
<dbReference type="SUPFAM" id="SSF53850">
    <property type="entry name" value="Periplasmic binding protein-like II"/>
    <property type="match status" value="1"/>
</dbReference>
<name>A0ABR9QW94_9FIRM</name>
<protein>
    <submittedName>
        <fullName evidence="6">LysR family transcriptional regulator</fullName>
    </submittedName>
</protein>
<dbReference type="PANTHER" id="PTHR30126">
    <property type="entry name" value="HTH-TYPE TRANSCRIPTIONAL REGULATOR"/>
    <property type="match status" value="1"/>
</dbReference>
<dbReference type="Gene3D" id="1.10.10.10">
    <property type="entry name" value="Winged helix-like DNA-binding domain superfamily/Winged helix DNA-binding domain"/>
    <property type="match status" value="1"/>
</dbReference>
<sequence length="290" mass="32938">MLDFRVETFLTAAETLNFTKTAALLNITQPAVSQHIRYLEKEYDAKLFSQEGKKLSLTPEGIKLKDALITMKLDENHLKNDIRNLSQARPLRFGATMTVGEFMMPKVLINRLFTARSLDITMEVANTETLLAKLEKGSIDFAIVEGYFPKRGYDSIVYSRERYIPVCSRYSMYSKGKYSFADLAGSAIITRESGSGTREVLEHALIEHNMSFDDFHSVIEIGNMGAIKKMVAGDAGISFMYEVAALDEIAKKELCPIQLKDFDITHDICFIWRKNSIYSHEMESIYNSFI</sequence>
<gene>
    <name evidence="6" type="ORF">INF20_02500</name>
</gene>
<dbReference type="Pfam" id="PF00126">
    <property type="entry name" value="HTH_1"/>
    <property type="match status" value="1"/>
</dbReference>